<evidence type="ECO:0000256" key="3">
    <source>
        <dbReference type="SAM" id="MobiDB-lite"/>
    </source>
</evidence>
<dbReference type="InterPro" id="IPR052065">
    <property type="entry name" value="Compl_asym_regulator"/>
</dbReference>
<keyword evidence="1" id="KW-0677">Repeat</keyword>
<feature type="signal peptide" evidence="4">
    <location>
        <begin position="1"/>
        <end position="26"/>
    </location>
</feature>
<keyword evidence="2" id="KW-1015">Disulfide bond</keyword>
<dbReference type="Proteomes" id="UP001374579">
    <property type="component" value="Unassembled WGS sequence"/>
</dbReference>
<evidence type="ECO:0000313" key="7">
    <source>
        <dbReference type="Proteomes" id="UP001374579"/>
    </source>
</evidence>
<evidence type="ECO:0000256" key="4">
    <source>
        <dbReference type="SAM" id="SignalP"/>
    </source>
</evidence>
<feature type="region of interest" description="Disordered" evidence="3">
    <location>
        <begin position="346"/>
        <end position="472"/>
    </location>
</feature>
<evidence type="ECO:0000313" key="6">
    <source>
        <dbReference type="EMBL" id="KAK7095382.1"/>
    </source>
</evidence>
<evidence type="ECO:0000259" key="5">
    <source>
        <dbReference type="PROSITE" id="PS50206"/>
    </source>
</evidence>
<dbReference type="SUPFAM" id="SSF82895">
    <property type="entry name" value="TSP-1 type 1 repeat"/>
    <property type="match status" value="3"/>
</dbReference>
<feature type="chain" id="PRO_5042961430" description="Rhodanese domain-containing protein" evidence="4">
    <location>
        <begin position="27"/>
        <end position="472"/>
    </location>
</feature>
<dbReference type="InterPro" id="IPR000884">
    <property type="entry name" value="TSP1_rpt"/>
</dbReference>
<evidence type="ECO:0000256" key="1">
    <source>
        <dbReference type="ARBA" id="ARBA00022737"/>
    </source>
</evidence>
<dbReference type="InterPro" id="IPR036383">
    <property type="entry name" value="TSP1_rpt_sf"/>
</dbReference>
<evidence type="ECO:0000256" key="2">
    <source>
        <dbReference type="ARBA" id="ARBA00023157"/>
    </source>
</evidence>
<proteinExistence type="predicted"/>
<dbReference type="PROSITE" id="PS50092">
    <property type="entry name" value="TSP1"/>
    <property type="match status" value="3"/>
</dbReference>
<protein>
    <recommendedName>
        <fullName evidence="5">Rhodanese domain-containing protein</fullName>
    </recommendedName>
</protein>
<dbReference type="EMBL" id="JBAMIC010000018">
    <property type="protein sequence ID" value="KAK7095382.1"/>
    <property type="molecule type" value="Genomic_DNA"/>
</dbReference>
<dbReference type="FunFam" id="2.20.100.10:FF:000001">
    <property type="entry name" value="semaphorin-5A isoform X1"/>
    <property type="match status" value="2"/>
</dbReference>
<gene>
    <name evidence="6" type="ORF">V1264_006798</name>
</gene>
<feature type="region of interest" description="Disordered" evidence="3">
    <location>
        <begin position="254"/>
        <end position="277"/>
    </location>
</feature>
<comment type="caution">
    <text evidence="6">The sequence shown here is derived from an EMBL/GenBank/DDBJ whole genome shotgun (WGS) entry which is preliminary data.</text>
</comment>
<dbReference type="Gene3D" id="2.20.100.10">
    <property type="entry name" value="Thrombospondin type-1 (TSP1) repeat"/>
    <property type="match status" value="3"/>
</dbReference>
<reference evidence="6 7" key="1">
    <citation type="submission" date="2024-02" db="EMBL/GenBank/DDBJ databases">
        <title>Chromosome-scale genome assembly of the rough periwinkle Littorina saxatilis.</title>
        <authorList>
            <person name="De Jode A."/>
            <person name="Faria R."/>
            <person name="Formenti G."/>
            <person name="Sims Y."/>
            <person name="Smith T.P."/>
            <person name="Tracey A."/>
            <person name="Wood J.M.D."/>
            <person name="Zagrodzka Z.B."/>
            <person name="Johannesson K."/>
            <person name="Butlin R.K."/>
            <person name="Leder E.H."/>
        </authorList>
    </citation>
    <scope>NUCLEOTIDE SEQUENCE [LARGE SCALE GENOMIC DNA]</scope>
    <source>
        <strain evidence="6">Snail1</strain>
        <tissue evidence="6">Muscle</tissue>
    </source>
</reference>
<dbReference type="Pfam" id="PF00090">
    <property type="entry name" value="TSP_1"/>
    <property type="match status" value="3"/>
</dbReference>
<keyword evidence="7" id="KW-1185">Reference proteome</keyword>
<feature type="domain" description="Rhodanese" evidence="5">
    <location>
        <begin position="188"/>
        <end position="208"/>
    </location>
</feature>
<name>A0AAN9AYF1_9CAEN</name>
<dbReference type="PANTHER" id="PTHR22906">
    <property type="entry name" value="PROPERDIN"/>
    <property type="match status" value="1"/>
</dbReference>
<dbReference type="AlphaFoldDB" id="A0AAN9AYF1"/>
<accession>A0AAN9AYF1</accession>
<dbReference type="InterPro" id="IPR001763">
    <property type="entry name" value="Rhodanese-like_dom"/>
</dbReference>
<dbReference type="SMART" id="SM00209">
    <property type="entry name" value="TSP1"/>
    <property type="match status" value="3"/>
</dbReference>
<keyword evidence="4" id="KW-0732">Signal</keyword>
<organism evidence="6 7">
    <name type="scientific">Littorina saxatilis</name>
    <dbReference type="NCBI Taxonomy" id="31220"/>
    <lineage>
        <taxon>Eukaryota</taxon>
        <taxon>Metazoa</taxon>
        <taxon>Spiralia</taxon>
        <taxon>Lophotrochozoa</taxon>
        <taxon>Mollusca</taxon>
        <taxon>Gastropoda</taxon>
        <taxon>Caenogastropoda</taxon>
        <taxon>Littorinimorpha</taxon>
        <taxon>Littorinoidea</taxon>
        <taxon>Littorinidae</taxon>
        <taxon>Littorina</taxon>
    </lineage>
</organism>
<feature type="compositionally biased region" description="Polar residues" evidence="3">
    <location>
        <begin position="259"/>
        <end position="273"/>
    </location>
</feature>
<dbReference type="PROSITE" id="PS50206">
    <property type="entry name" value="RHODANESE_3"/>
    <property type="match status" value="1"/>
</dbReference>
<sequence>MASVLLLSLMLSLVILLAIFVLPASAATCSYSCSHVKQTTMSCGTWGWSRCKHTKTTWATCYKTCVNGGWTSWSYHTHGSCSVTCGGGTRTRTDTRTCTNPTPSNGGSRCSGSSSQTVKESCNTHHCPINGGWSSWSYHTNGSCSVTCGDGTRTRTDTRTCTNPMPSNGGRSCSGNSYKYTSSSCNIQACIIDGGWSAWSSSVTGTCSQSCGGGYKTRTDRRTCTNPAPQNGGRFCSGDNAELTVRPCNTQACPRRSTKQSLAEGQASKVNLNDTDEKTNSSALSITSSANVTINDSPVVSTVQPLNQNQTTEVELNDINTSTPNITSSQDANSTVPNITSSLDANSTVPNSTSSQDVNSTVPNITSSRDANSTVPNITSSQDANSTVPNITSSQDVNSTVPNITSSLDANSTVPNITSSRDANSTVPNITSSQDVNSTVPNITSSLDANSTVPNITSSRDANSTVPNITSS</sequence>